<gene>
    <name evidence="2" type="ORF">D7V20_01705</name>
</gene>
<keyword evidence="1" id="KW-1133">Transmembrane helix</keyword>
<feature type="transmembrane region" description="Helical" evidence="1">
    <location>
        <begin position="12"/>
        <end position="31"/>
    </location>
</feature>
<feature type="transmembrane region" description="Helical" evidence="1">
    <location>
        <begin position="37"/>
        <end position="62"/>
    </location>
</feature>
<keyword evidence="1" id="KW-0812">Transmembrane</keyword>
<keyword evidence="3" id="KW-1185">Reference proteome</keyword>
<dbReference type="AlphaFoldDB" id="A0A3A8FBH8"/>
<reference evidence="2 3" key="1">
    <citation type="submission" date="2018-09" db="EMBL/GenBank/DDBJ databases">
        <title>The draft genome of Acinetobacter spp. strains.</title>
        <authorList>
            <person name="Qin J."/>
            <person name="Feng Y."/>
            <person name="Zong Z."/>
        </authorList>
    </citation>
    <scope>NUCLEOTIDE SEQUENCE [LARGE SCALE GENOMIC DNA]</scope>
    <source>
        <strain evidence="2 3">WCHAc060115</strain>
    </source>
</reference>
<evidence type="ECO:0000256" key="1">
    <source>
        <dbReference type="SAM" id="Phobius"/>
    </source>
</evidence>
<proteinExistence type="predicted"/>
<organism evidence="2 3">
    <name type="scientific">Acinetobacter rongchengensis</name>
    <dbReference type="NCBI Taxonomy" id="2419601"/>
    <lineage>
        <taxon>Bacteria</taxon>
        <taxon>Pseudomonadati</taxon>
        <taxon>Pseudomonadota</taxon>
        <taxon>Gammaproteobacteria</taxon>
        <taxon>Moraxellales</taxon>
        <taxon>Moraxellaceae</taxon>
        <taxon>Acinetobacter</taxon>
    </lineage>
</organism>
<evidence type="ECO:0000313" key="2">
    <source>
        <dbReference type="EMBL" id="RKG40380.1"/>
    </source>
</evidence>
<dbReference type="Proteomes" id="UP000280405">
    <property type="component" value="Unassembled WGS sequence"/>
</dbReference>
<evidence type="ECO:0000313" key="3">
    <source>
        <dbReference type="Proteomes" id="UP000280405"/>
    </source>
</evidence>
<protein>
    <submittedName>
        <fullName evidence="2">Uncharacterized protein</fullName>
    </submittedName>
</protein>
<sequence>MKNLLENHKVIVSLTVLFLLICSITVTIISNDNLSDSISITSSIILSIGFLVIFAMIFLDFLESICNP</sequence>
<keyword evidence="1" id="KW-0472">Membrane</keyword>
<name>A0A3A8FBH8_9GAMM</name>
<dbReference type="EMBL" id="RAXT01000002">
    <property type="protein sequence ID" value="RKG40380.1"/>
    <property type="molecule type" value="Genomic_DNA"/>
</dbReference>
<accession>A0A3A8FBH8</accession>
<comment type="caution">
    <text evidence="2">The sequence shown here is derived from an EMBL/GenBank/DDBJ whole genome shotgun (WGS) entry which is preliminary data.</text>
</comment>